<protein>
    <submittedName>
        <fullName evidence="1">Uncharacterized protein</fullName>
    </submittedName>
</protein>
<evidence type="ECO:0000313" key="2">
    <source>
        <dbReference type="Proteomes" id="UP000075714"/>
    </source>
</evidence>
<name>A0A150H2B3_GONPE</name>
<sequence>MKDLGVMDLVDWNGTGGTQKRRNISWPDEFGQSLTHVLEFEPSEHADSDYDDLEERGCCSIM</sequence>
<proteinExistence type="predicted"/>
<accession>A0A150H2B3</accession>
<dbReference type="EMBL" id="LSYV01000003">
    <property type="protein sequence ID" value="KXZ56102.1"/>
    <property type="molecule type" value="Genomic_DNA"/>
</dbReference>
<organism evidence="1 2">
    <name type="scientific">Gonium pectorale</name>
    <name type="common">Green alga</name>
    <dbReference type="NCBI Taxonomy" id="33097"/>
    <lineage>
        <taxon>Eukaryota</taxon>
        <taxon>Viridiplantae</taxon>
        <taxon>Chlorophyta</taxon>
        <taxon>core chlorophytes</taxon>
        <taxon>Chlorophyceae</taxon>
        <taxon>CS clade</taxon>
        <taxon>Chlamydomonadales</taxon>
        <taxon>Volvocaceae</taxon>
        <taxon>Gonium</taxon>
    </lineage>
</organism>
<dbReference type="AlphaFoldDB" id="A0A150H2B3"/>
<evidence type="ECO:0000313" key="1">
    <source>
        <dbReference type="EMBL" id="KXZ56102.1"/>
    </source>
</evidence>
<gene>
    <name evidence="1" type="ORF">GPECTOR_2g984</name>
</gene>
<reference evidence="2" key="1">
    <citation type="journal article" date="2016" name="Nat. Commun.">
        <title>The Gonium pectorale genome demonstrates co-option of cell cycle regulation during the evolution of multicellularity.</title>
        <authorList>
            <person name="Hanschen E.R."/>
            <person name="Marriage T.N."/>
            <person name="Ferris P.J."/>
            <person name="Hamaji T."/>
            <person name="Toyoda A."/>
            <person name="Fujiyama A."/>
            <person name="Neme R."/>
            <person name="Noguchi H."/>
            <person name="Minakuchi Y."/>
            <person name="Suzuki M."/>
            <person name="Kawai-Toyooka H."/>
            <person name="Smith D.R."/>
            <person name="Sparks H."/>
            <person name="Anderson J."/>
            <person name="Bakaric R."/>
            <person name="Luria V."/>
            <person name="Karger A."/>
            <person name="Kirschner M.W."/>
            <person name="Durand P.M."/>
            <person name="Michod R.E."/>
            <person name="Nozaki H."/>
            <person name="Olson B.J."/>
        </authorList>
    </citation>
    <scope>NUCLEOTIDE SEQUENCE [LARGE SCALE GENOMIC DNA]</scope>
    <source>
        <strain evidence="2">NIES-2863</strain>
    </source>
</reference>
<comment type="caution">
    <text evidence="1">The sequence shown here is derived from an EMBL/GenBank/DDBJ whole genome shotgun (WGS) entry which is preliminary data.</text>
</comment>
<keyword evidence="2" id="KW-1185">Reference proteome</keyword>
<dbReference type="OrthoDB" id="536359at2759"/>
<dbReference type="Proteomes" id="UP000075714">
    <property type="component" value="Unassembled WGS sequence"/>
</dbReference>